<dbReference type="EMBL" id="FPHG01000027">
    <property type="protein sequence ID" value="SFV54833.1"/>
    <property type="molecule type" value="Genomic_DNA"/>
</dbReference>
<organism evidence="1">
    <name type="scientific">hydrothermal vent metagenome</name>
    <dbReference type="NCBI Taxonomy" id="652676"/>
    <lineage>
        <taxon>unclassified sequences</taxon>
        <taxon>metagenomes</taxon>
        <taxon>ecological metagenomes</taxon>
    </lineage>
</organism>
<accession>A0A1W1BMV0</accession>
<dbReference type="AlphaFoldDB" id="A0A1W1BMV0"/>
<sequence>MGVTANNATVDNCLEEITGTVGGDPKNGEGYEVKVDISYIGDNTKLKCTPKHTLSTSQDILRDQQLYIIVDVYVKYIDFDIVSMEKVTEDTPRITYHRRTIQRI</sequence>
<reference evidence="1" key="1">
    <citation type="submission" date="2016-10" db="EMBL/GenBank/DDBJ databases">
        <authorList>
            <person name="de Groot N.N."/>
        </authorList>
    </citation>
    <scope>NUCLEOTIDE SEQUENCE</scope>
</reference>
<protein>
    <submittedName>
        <fullName evidence="1">Uncharacterized protein</fullName>
    </submittedName>
</protein>
<proteinExistence type="predicted"/>
<name>A0A1W1BMV0_9ZZZZ</name>
<gene>
    <name evidence="1" type="ORF">MNB_SV-9-1</name>
</gene>
<evidence type="ECO:0000313" key="1">
    <source>
        <dbReference type="EMBL" id="SFV54833.1"/>
    </source>
</evidence>